<dbReference type="CDD" id="cd09272">
    <property type="entry name" value="RNase_HI_RT_Ty1"/>
    <property type="match status" value="1"/>
</dbReference>
<name>A0A445LQ93_GLYSO</name>
<evidence type="ECO:0000313" key="2">
    <source>
        <dbReference type="Proteomes" id="UP000289340"/>
    </source>
</evidence>
<organism evidence="1 2">
    <name type="scientific">Glycine soja</name>
    <name type="common">Wild soybean</name>
    <dbReference type="NCBI Taxonomy" id="3848"/>
    <lineage>
        <taxon>Eukaryota</taxon>
        <taxon>Viridiplantae</taxon>
        <taxon>Streptophyta</taxon>
        <taxon>Embryophyta</taxon>
        <taxon>Tracheophyta</taxon>
        <taxon>Spermatophyta</taxon>
        <taxon>Magnoliopsida</taxon>
        <taxon>eudicotyledons</taxon>
        <taxon>Gunneridae</taxon>
        <taxon>Pentapetalae</taxon>
        <taxon>rosids</taxon>
        <taxon>fabids</taxon>
        <taxon>Fabales</taxon>
        <taxon>Fabaceae</taxon>
        <taxon>Papilionoideae</taxon>
        <taxon>50 kb inversion clade</taxon>
        <taxon>NPAAA clade</taxon>
        <taxon>indigoferoid/millettioid clade</taxon>
        <taxon>Phaseoleae</taxon>
        <taxon>Glycine</taxon>
        <taxon>Glycine subgen. Soja</taxon>
    </lineage>
</organism>
<dbReference type="AlphaFoldDB" id="A0A445LQ93"/>
<keyword evidence="2" id="KW-1185">Reference proteome</keyword>
<evidence type="ECO:0008006" key="3">
    <source>
        <dbReference type="Google" id="ProtNLM"/>
    </source>
</evidence>
<evidence type="ECO:0000313" key="1">
    <source>
        <dbReference type="EMBL" id="RZC25478.1"/>
    </source>
</evidence>
<sequence>MSTTEAEYMAIAEASKEVVWLARLVKKLGIEQGGVQLHYDNQSAIDLAKNQVFKDGYFMLSTTVMNHP</sequence>
<dbReference type="Proteomes" id="UP000289340">
    <property type="component" value="Chromosome 2"/>
</dbReference>
<proteinExistence type="predicted"/>
<accession>A0A445LQ93</accession>
<comment type="caution">
    <text evidence="1">The sequence shown here is derived from an EMBL/GenBank/DDBJ whole genome shotgun (WGS) entry which is preliminary data.</text>
</comment>
<gene>
    <name evidence="1" type="ORF">D0Y65_004250</name>
</gene>
<dbReference type="EMBL" id="QZWG01000002">
    <property type="protein sequence ID" value="RZC25478.1"/>
    <property type="molecule type" value="Genomic_DNA"/>
</dbReference>
<reference evidence="1 2" key="1">
    <citation type="submission" date="2018-09" db="EMBL/GenBank/DDBJ databases">
        <title>A high-quality reference genome of wild soybean provides a powerful tool to mine soybean genomes.</title>
        <authorList>
            <person name="Xie M."/>
            <person name="Chung C.Y.L."/>
            <person name="Li M.-W."/>
            <person name="Wong F.-L."/>
            <person name="Chan T.-F."/>
            <person name="Lam H.-M."/>
        </authorList>
    </citation>
    <scope>NUCLEOTIDE SEQUENCE [LARGE SCALE GENOMIC DNA]</scope>
    <source>
        <strain evidence="2">cv. W05</strain>
        <tissue evidence="1">Hypocotyl of etiolated seedlings</tissue>
    </source>
</reference>
<protein>
    <recommendedName>
        <fullName evidence="3">Retrovirus-related Pol polyprotein from transposon TNT 1-94</fullName>
    </recommendedName>
</protein>